<dbReference type="AlphaFoldDB" id="A0A8X6Y6V7"/>
<accession>A0A8X6Y6V7</accession>
<reference evidence="1" key="1">
    <citation type="submission" date="2020-08" db="EMBL/GenBank/DDBJ databases">
        <title>Multicomponent nature underlies the extraordinary mechanical properties of spider dragline silk.</title>
        <authorList>
            <person name="Kono N."/>
            <person name="Nakamura H."/>
            <person name="Mori M."/>
            <person name="Yoshida Y."/>
            <person name="Ohtoshi R."/>
            <person name="Malay A.D."/>
            <person name="Moran D.A.P."/>
            <person name="Tomita M."/>
            <person name="Numata K."/>
            <person name="Arakawa K."/>
        </authorList>
    </citation>
    <scope>NUCLEOTIDE SEQUENCE</scope>
</reference>
<keyword evidence="2" id="KW-1185">Reference proteome</keyword>
<protein>
    <submittedName>
        <fullName evidence="1">Uncharacterized protein</fullName>
    </submittedName>
</protein>
<gene>
    <name evidence="1" type="ORF">TNIN_418041</name>
</gene>
<evidence type="ECO:0000313" key="2">
    <source>
        <dbReference type="Proteomes" id="UP000886998"/>
    </source>
</evidence>
<name>A0A8X6Y6V7_9ARAC</name>
<evidence type="ECO:0000313" key="1">
    <source>
        <dbReference type="EMBL" id="GFY67195.1"/>
    </source>
</evidence>
<sequence length="84" mass="9077">MDSLCQTQIIQFGKESLGTKGCPNSHPLDSIGSNGVGCVLWTGMARYHFSSARLPCLSESNALARKDALWSQISQVLPRATPEL</sequence>
<dbReference type="EMBL" id="BMAV01016449">
    <property type="protein sequence ID" value="GFY67195.1"/>
    <property type="molecule type" value="Genomic_DNA"/>
</dbReference>
<proteinExistence type="predicted"/>
<dbReference type="Proteomes" id="UP000886998">
    <property type="component" value="Unassembled WGS sequence"/>
</dbReference>
<organism evidence="1 2">
    <name type="scientific">Trichonephila inaurata madagascariensis</name>
    <dbReference type="NCBI Taxonomy" id="2747483"/>
    <lineage>
        <taxon>Eukaryota</taxon>
        <taxon>Metazoa</taxon>
        <taxon>Ecdysozoa</taxon>
        <taxon>Arthropoda</taxon>
        <taxon>Chelicerata</taxon>
        <taxon>Arachnida</taxon>
        <taxon>Araneae</taxon>
        <taxon>Araneomorphae</taxon>
        <taxon>Entelegynae</taxon>
        <taxon>Araneoidea</taxon>
        <taxon>Nephilidae</taxon>
        <taxon>Trichonephila</taxon>
        <taxon>Trichonephila inaurata</taxon>
    </lineage>
</organism>
<comment type="caution">
    <text evidence="1">The sequence shown here is derived from an EMBL/GenBank/DDBJ whole genome shotgun (WGS) entry which is preliminary data.</text>
</comment>